<name>A0AAV7DVT7_ARIFI</name>
<dbReference type="AlphaFoldDB" id="A0AAV7DVT7"/>
<feature type="region of interest" description="Disordered" evidence="1">
    <location>
        <begin position="39"/>
        <end position="59"/>
    </location>
</feature>
<evidence type="ECO:0000313" key="3">
    <source>
        <dbReference type="Proteomes" id="UP000825729"/>
    </source>
</evidence>
<sequence length="115" mass="12574">MASASRIKSTISIEKSDFHTYQLLVAASSPVQKIVAARTAGERKGERRNGLPSASMQWKGRAGLRHPREAFSGSSQFSCARPGVVLISLGLQLTHQRLQTFLTTRTRITSSQCCI</sequence>
<gene>
    <name evidence="2" type="ORF">H6P81_019831</name>
</gene>
<protein>
    <submittedName>
        <fullName evidence="2">Uncharacterized protein</fullName>
    </submittedName>
</protein>
<comment type="caution">
    <text evidence="2">The sequence shown here is derived from an EMBL/GenBank/DDBJ whole genome shotgun (WGS) entry which is preliminary data.</text>
</comment>
<evidence type="ECO:0000256" key="1">
    <source>
        <dbReference type="SAM" id="MobiDB-lite"/>
    </source>
</evidence>
<reference evidence="2 3" key="1">
    <citation type="submission" date="2021-07" db="EMBL/GenBank/DDBJ databases">
        <title>The Aristolochia fimbriata genome: insights into angiosperm evolution, floral development and chemical biosynthesis.</title>
        <authorList>
            <person name="Jiao Y."/>
        </authorList>
    </citation>
    <scope>NUCLEOTIDE SEQUENCE [LARGE SCALE GENOMIC DNA]</scope>
    <source>
        <strain evidence="2">IBCAS-2021</strain>
        <tissue evidence="2">Leaf</tissue>
    </source>
</reference>
<dbReference type="Proteomes" id="UP000825729">
    <property type="component" value="Unassembled WGS sequence"/>
</dbReference>
<feature type="compositionally biased region" description="Basic and acidic residues" evidence="1">
    <location>
        <begin position="40"/>
        <end position="49"/>
    </location>
</feature>
<accession>A0AAV7DVT7</accession>
<proteinExistence type="predicted"/>
<organism evidence="2 3">
    <name type="scientific">Aristolochia fimbriata</name>
    <name type="common">White veined hardy Dutchman's pipe vine</name>
    <dbReference type="NCBI Taxonomy" id="158543"/>
    <lineage>
        <taxon>Eukaryota</taxon>
        <taxon>Viridiplantae</taxon>
        <taxon>Streptophyta</taxon>
        <taxon>Embryophyta</taxon>
        <taxon>Tracheophyta</taxon>
        <taxon>Spermatophyta</taxon>
        <taxon>Magnoliopsida</taxon>
        <taxon>Magnoliidae</taxon>
        <taxon>Piperales</taxon>
        <taxon>Aristolochiaceae</taxon>
        <taxon>Aristolochia</taxon>
    </lineage>
</organism>
<dbReference type="EMBL" id="JAINDJ010000008">
    <property type="protein sequence ID" value="KAG9439666.1"/>
    <property type="molecule type" value="Genomic_DNA"/>
</dbReference>
<evidence type="ECO:0000313" key="2">
    <source>
        <dbReference type="EMBL" id="KAG9439666.1"/>
    </source>
</evidence>
<keyword evidence="3" id="KW-1185">Reference proteome</keyword>